<proteinExistence type="predicted"/>
<sequence length="258" mass="27790">MAVLADERDFAAMRRYRSFGFDDHATYLRQVDGLLRALAAQGTHTNVTLFDPTDYEDYCTGLRLDPDTPASRTRYTADVASAGARLVYDGRPLTRLLPDLVHEAEQQATWEYAAALLARTGADNGRTAFSHASRLLRTLVEAAGPGTHHFVCSVPLPDTTLTAALHTTRDHDRLSLGEASALVFSTVLAAGLATGASGGIVLRTTGTPDTVRGWLLRDGRLRPLTASEVFAAYCTDPLTGEPVPPEPGVEYEAGHPLE</sequence>
<evidence type="ECO:0000313" key="3">
    <source>
        <dbReference type="Proteomes" id="UP000638313"/>
    </source>
</evidence>
<dbReference type="EMBL" id="BNBD01000003">
    <property type="protein sequence ID" value="GHF37793.1"/>
    <property type="molecule type" value="Genomic_DNA"/>
</dbReference>
<feature type="region of interest" description="Disordered" evidence="1">
    <location>
        <begin position="237"/>
        <end position="258"/>
    </location>
</feature>
<dbReference type="Proteomes" id="UP000638313">
    <property type="component" value="Unassembled WGS sequence"/>
</dbReference>
<evidence type="ECO:0000313" key="2">
    <source>
        <dbReference type="EMBL" id="GHF37793.1"/>
    </source>
</evidence>
<reference evidence="2" key="2">
    <citation type="submission" date="2020-09" db="EMBL/GenBank/DDBJ databases">
        <authorList>
            <person name="Sun Q."/>
            <person name="Ohkuma M."/>
        </authorList>
    </citation>
    <scope>NUCLEOTIDE SEQUENCE</scope>
    <source>
        <strain evidence="2">JCM 4059</strain>
    </source>
</reference>
<protein>
    <submittedName>
        <fullName evidence="2">Uncharacterized protein</fullName>
    </submittedName>
</protein>
<accession>A0A919EC35</accession>
<gene>
    <name evidence="2" type="ORF">GCM10010218_18660</name>
</gene>
<evidence type="ECO:0000256" key="1">
    <source>
        <dbReference type="SAM" id="MobiDB-lite"/>
    </source>
</evidence>
<name>A0A919EC35_9ACTN</name>
<organism evidence="2 3">
    <name type="scientific">Streptomyces mashuensis</name>
    <dbReference type="NCBI Taxonomy" id="33904"/>
    <lineage>
        <taxon>Bacteria</taxon>
        <taxon>Bacillati</taxon>
        <taxon>Actinomycetota</taxon>
        <taxon>Actinomycetes</taxon>
        <taxon>Kitasatosporales</taxon>
        <taxon>Streptomycetaceae</taxon>
        <taxon>Streptomyces</taxon>
    </lineage>
</organism>
<dbReference type="AlphaFoldDB" id="A0A919EC35"/>
<keyword evidence="3" id="KW-1185">Reference proteome</keyword>
<comment type="caution">
    <text evidence="2">The sequence shown here is derived from an EMBL/GenBank/DDBJ whole genome shotgun (WGS) entry which is preliminary data.</text>
</comment>
<reference evidence="2" key="1">
    <citation type="journal article" date="2014" name="Int. J. Syst. Evol. Microbiol.">
        <title>Complete genome sequence of Corynebacterium casei LMG S-19264T (=DSM 44701T), isolated from a smear-ripened cheese.</title>
        <authorList>
            <consortium name="US DOE Joint Genome Institute (JGI-PGF)"/>
            <person name="Walter F."/>
            <person name="Albersmeier A."/>
            <person name="Kalinowski J."/>
            <person name="Ruckert C."/>
        </authorList>
    </citation>
    <scope>NUCLEOTIDE SEQUENCE</scope>
    <source>
        <strain evidence="2">JCM 4059</strain>
    </source>
</reference>